<dbReference type="Proteomes" id="UP001281614">
    <property type="component" value="Unassembled WGS sequence"/>
</dbReference>
<dbReference type="EMBL" id="VYYT01000030">
    <property type="protein sequence ID" value="KAK2776194.1"/>
    <property type="molecule type" value="Genomic_DNA"/>
</dbReference>
<evidence type="ECO:0000313" key="3">
    <source>
        <dbReference type="Proteomes" id="UP001281614"/>
    </source>
</evidence>
<sequence length="332" mass="36759">MGQPSGLVCEADAEYVDCLLRISPVICLIDAIRIVYRLTSFLYRGGSLDAAMRDLLCWRFKGQHHAGLRVPQPTTLKTVACKILLRVIFSFGTICAFIKICGSEGLVWTKVIAVAFFFSFFVSELLVVWPVTIWPDMAIPGPERNNEQVSRYMVTYCSIALAVTFMLWFASAAAQDCFGKPHHTQPQLLAATAAALSLPLILGALWCVFSKKVVKVQNRLVSTLILAVLVLLTVASYLGCLMLPSHTSSTIAQSVSALLAATLCVILMWFAASSLQALRNEEDNANARGWVEIVTAFYFFGINFATALMYYIYSYNPAGTAKPHWDWEEWLG</sequence>
<protein>
    <submittedName>
        <fullName evidence="2">Uncharacterized protein</fullName>
    </submittedName>
</protein>
<feature type="transmembrane region" description="Helical" evidence="1">
    <location>
        <begin position="112"/>
        <end position="132"/>
    </location>
</feature>
<keyword evidence="3" id="KW-1185">Reference proteome</keyword>
<evidence type="ECO:0000256" key="1">
    <source>
        <dbReference type="SAM" id="Phobius"/>
    </source>
</evidence>
<feature type="transmembrane region" description="Helical" evidence="1">
    <location>
        <begin position="153"/>
        <end position="174"/>
    </location>
</feature>
<keyword evidence="1" id="KW-1133">Transmembrane helix</keyword>
<feature type="transmembrane region" description="Helical" evidence="1">
    <location>
        <begin position="251"/>
        <end position="272"/>
    </location>
</feature>
<keyword evidence="1" id="KW-0812">Transmembrane</keyword>
<accession>A0AAD9YSI5</accession>
<feature type="transmembrane region" description="Helical" evidence="1">
    <location>
        <begin position="220"/>
        <end position="239"/>
    </location>
</feature>
<organism evidence="2 3">
    <name type="scientific">Colletotrichum kahawae</name>
    <name type="common">Coffee berry disease fungus</name>
    <dbReference type="NCBI Taxonomy" id="34407"/>
    <lineage>
        <taxon>Eukaryota</taxon>
        <taxon>Fungi</taxon>
        <taxon>Dikarya</taxon>
        <taxon>Ascomycota</taxon>
        <taxon>Pezizomycotina</taxon>
        <taxon>Sordariomycetes</taxon>
        <taxon>Hypocreomycetidae</taxon>
        <taxon>Glomerellales</taxon>
        <taxon>Glomerellaceae</taxon>
        <taxon>Colletotrichum</taxon>
        <taxon>Colletotrichum gloeosporioides species complex</taxon>
    </lineage>
</organism>
<evidence type="ECO:0000313" key="2">
    <source>
        <dbReference type="EMBL" id="KAK2776194.1"/>
    </source>
</evidence>
<keyword evidence="1" id="KW-0472">Membrane</keyword>
<feature type="transmembrane region" description="Helical" evidence="1">
    <location>
        <begin position="293"/>
        <end position="313"/>
    </location>
</feature>
<reference evidence="2" key="1">
    <citation type="submission" date="2023-02" db="EMBL/GenBank/DDBJ databases">
        <title>Colletotrichum kahawae CIFC_Que2 genome sequencing and assembly.</title>
        <authorList>
            <person name="Baroncelli R."/>
        </authorList>
    </citation>
    <scope>NUCLEOTIDE SEQUENCE</scope>
    <source>
        <strain evidence="2">CIFC_Que2</strain>
    </source>
</reference>
<comment type="caution">
    <text evidence="2">The sequence shown here is derived from an EMBL/GenBank/DDBJ whole genome shotgun (WGS) entry which is preliminary data.</text>
</comment>
<gene>
    <name evidence="2" type="ORF">CKAH01_12558</name>
</gene>
<feature type="transmembrane region" description="Helical" evidence="1">
    <location>
        <begin position="186"/>
        <end position="208"/>
    </location>
</feature>
<feature type="transmembrane region" description="Helical" evidence="1">
    <location>
        <begin position="83"/>
        <end position="100"/>
    </location>
</feature>
<name>A0AAD9YSI5_COLKA</name>
<dbReference type="AlphaFoldDB" id="A0AAD9YSI5"/>
<proteinExistence type="predicted"/>